<dbReference type="AlphaFoldDB" id="A0A9J6AUJ1"/>
<feature type="signal peptide" evidence="1">
    <location>
        <begin position="1"/>
        <end position="23"/>
    </location>
</feature>
<dbReference type="Proteomes" id="UP000824120">
    <property type="component" value="Chromosome 2"/>
</dbReference>
<dbReference type="InterPro" id="IPR036317">
    <property type="entry name" value="Cullin_homology_sf"/>
</dbReference>
<evidence type="ECO:0000313" key="3">
    <source>
        <dbReference type="Proteomes" id="UP000824120"/>
    </source>
</evidence>
<evidence type="ECO:0000256" key="1">
    <source>
        <dbReference type="SAM" id="SignalP"/>
    </source>
</evidence>
<keyword evidence="3" id="KW-1185">Reference proteome</keyword>
<comment type="caution">
    <text evidence="2">The sequence shown here is derived from an EMBL/GenBank/DDBJ whole genome shotgun (WGS) entry which is preliminary data.</text>
</comment>
<gene>
    <name evidence="2" type="ORF">H5410_013447</name>
</gene>
<proteinExistence type="predicted"/>
<dbReference type="OrthoDB" id="27073at2759"/>
<dbReference type="Gene3D" id="3.30.230.130">
    <property type="entry name" value="Cullin, Chain C, Domain 2"/>
    <property type="match status" value="1"/>
</dbReference>
<protein>
    <submittedName>
        <fullName evidence="2">Uncharacterized protein</fullName>
    </submittedName>
</protein>
<evidence type="ECO:0000313" key="2">
    <source>
        <dbReference type="EMBL" id="KAG5628229.1"/>
    </source>
</evidence>
<feature type="chain" id="PRO_5039889685" evidence="1">
    <location>
        <begin position="24"/>
        <end position="140"/>
    </location>
</feature>
<reference evidence="2 3" key="1">
    <citation type="submission" date="2020-09" db="EMBL/GenBank/DDBJ databases">
        <title>De no assembly of potato wild relative species, Solanum commersonii.</title>
        <authorList>
            <person name="Cho K."/>
        </authorList>
    </citation>
    <scope>NUCLEOTIDE SEQUENCE [LARGE SCALE GENOMIC DNA]</scope>
    <source>
        <strain evidence="2">LZ3.2</strain>
        <tissue evidence="2">Leaf</tissue>
    </source>
</reference>
<keyword evidence="1" id="KW-0732">Signal</keyword>
<sequence>MENLSQRLLSSLSLLIKLIEILTQLNLSVDDVVWLLHSLSCAKNKILNQKPSTKTISPTGVFEFNSKFTDKIRMIKIPLPPVGEKKNVIEDVDKDRYPQGDKLLLLKFNVRYSSSAELITLFWILHSLMSKLSRRESKIC</sequence>
<dbReference type="PANTHER" id="PTHR11932">
    <property type="entry name" value="CULLIN"/>
    <property type="match status" value="1"/>
</dbReference>
<name>A0A9J6AUJ1_SOLCO</name>
<dbReference type="InterPro" id="IPR045093">
    <property type="entry name" value="Cullin"/>
</dbReference>
<dbReference type="EMBL" id="JACXVP010000002">
    <property type="protein sequence ID" value="KAG5628229.1"/>
    <property type="molecule type" value="Genomic_DNA"/>
</dbReference>
<organism evidence="2 3">
    <name type="scientific">Solanum commersonii</name>
    <name type="common">Commerson's wild potato</name>
    <name type="synonym">Commerson's nightshade</name>
    <dbReference type="NCBI Taxonomy" id="4109"/>
    <lineage>
        <taxon>Eukaryota</taxon>
        <taxon>Viridiplantae</taxon>
        <taxon>Streptophyta</taxon>
        <taxon>Embryophyta</taxon>
        <taxon>Tracheophyta</taxon>
        <taxon>Spermatophyta</taxon>
        <taxon>Magnoliopsida</taxon>
        <taxon>eudicotyledons</taxon>
        <taxon>Gunneridae</taxon>
        <taxon>Pentapetalae</taxon>
        <taxon>asterids</taxon>
        <taxon>lamiids</taxon>
        <taxon>Solanales</taxon>
        <taxon>Solanaceae</taxon>
        <taxon>Solanoideae</taxon>
        <taxon>Solaneae</taxon>
        <taxon>Solanum</taxon>
    </lineage>
</organism>
<dbReference type="SUPFAM" id="SSF75632">
    <property type="entry name" value="Cullin homology domain"/>
    <property type="match status" value="1"/>
</dbReference>
<accession>A0A9J6AUJ1</accession>